<dbReference type="PANTHER" id="PTHR43124:SF3">
    <property type="entry name" value="CHLORAMPHENICOL EFFLUX PUMP RV0191"/>
    <property type="match status" value="1"/>
</dbReference>
<comment type="subcellular location">
    <subcellularLocation>
        <location evidence="1">Cell membrane</location>
        <topology evidence="1">Multi-pass membrane protein</topology>
    </subcellularLocation>
</comment>
<sequence length="364" mass="36415">MVTVSVGTFTVVTSEMLPVGLLTPMGAAMDVSDGTAGLTMSAPGLVAAIAAPAIAAGAGRVDRRTLLSGLMALMVVANLAAALAPGFWVLMAARVVTGVGIGGFWAFAGTLAVRLVPHASVGRATAMIAGGVSVASVAGVPAGTLIASMADWRWAFGVIALLALAVMVALLIALPPLPATGALRLGGVWRDPALRGVLITTGLLVIGHFAAYTYVRPFLELSGAAIGLTLLVYGLGGVAGNFASGWLAPRNPRLTLIGLGVLIAVATLTLPLAGDPFLLVVLWGVSYGGVSVTAQLWMIKSNGGEAGMAWLSSVFNATIATGALIGGQVVDHVSIPAVMWLGAALALVSAAFAGKWGRSTTTGS</sequence>
<feature type="transmembrane region" description="Helical" evidence="6">
    <location>
        <begin position="38"/>
        <end position="58"/>
    </location>
</feature>
<evidence type="ECO:0000256" key="3">
    <source>
        <dbReference type="ARBA" id="ARBA00022692"/>
    </source>
</evidence>
<dbReference type="InterPro" id="IPR011701">
    <property type="entry name" value="MFS"/>
</dbReference>
<keyword evidence="4 6" id="KW-1133">Transmembrane helix</keyword>
<feature type="transmembrane region" description="Helical" evidence="6">
    <location>
        <begin position="70"/>
        <end position="89"/>
    </location>
</feature>
<feature type="transmembrane region" description="Helical" evidence="6">
    <location>
        <begin position="154"/>
        <end position="174"/>
    </location>
</feature>
<evidence type="ECO:0000256" key="2">
    <source>
        <dbReference type="ARBA" id="ARBA00022475"/>
    </source>
</evidence>
<organism evidence="8 9">
    <name type="scientific">Nonomuraea typhae</name>
    <dbReference type="NCBI Taxonomy" id="2603600"/>
    <lineage>
        <taxon>Bacteria</taxon>
        <taxon>Bacillati</taxon>
        <taxon>Actinomycetota</taxon>
        <taxon>Actinomycetes</taxon>
        <taxon>Streptosporangiales</taxon>
        <taxon>Streptosporangiaceae</taxon>
        <taxon>Nonomuraea</taxon>
    </lineage>
</organism>
<evidence type="ECO:0000256" key="6">
    <source>
        <dbReference type="SAM" id="Phobius"/>
    </source>
</evidence>
<feature type="domain" description="Major facilitator superfamily (MFS) profile" evidence="7">
    <location>
        <begin position="1"/>
        <end position="364"/>
    </location>
</feature>
<protein>
    <submittedName>
        <fullName evidence="8">MFS transporter</fullName>
    </submittedName>
</protein>
<feature type="transmembrane region" description="Helical" evidence="6">
    <location>
        <begin position="95"/>
        <end position="116"/>
    </location>
</feature>
<keyword evidence="9" id="KW-1185">Reference proteome</keyword>
<dbReference type="PROSITE" id="PS50850">
    <property type="entry name" value="MFS"/>
    <property type="match status" value="1"/>
</dbReference>
<dbReference type="InterPro" id="IPR020846">
    <property type="entry name" value="MFS_dom"/>
</dbReference>
<keyword evidence="5 6" id="KW-0472">Membrane</keyword>
<comment type="caution">
    <text evidence="8">The sequence shown here is derived from an EMBL/GenBank/DDBJ whole genome shotgun (WGS) entry which is preliminary data.</text>
</comment>
<dbReference type="CDD" id="cd17324">
    <property type="entry name" value="MFS_NepI_like"/>
    <property type="match status" value="1"/>
</dbReference>
<gene>
    <name evidence="8" type="ORF">ACIBG2_17105</name>
</gene>
<evidence type="ECO:0000313" key="9">
    <source>
        <dbReference type="Proteomes" id="UP001612741"/>
    </source>
</evidence>
<feature type="transmembrane region" description="Helical" evidence="6">
    <location>
        <begin position="221"/>
        <end position="242"/>
    </location>
</feature>
<evidence type="ECO:0000313" key="8">
    <source>
        <dbReference type="EMBL" id="MFI6499109.1"/>
    </source>
</evidence>
<proteinExistence type="predicted"/>
<dbReference type="PANTHER" id="PTHR43124">
    <property type="entry name" value="PURINE EFFLUX PUMP PBUE"/>
    <property type="match status" value="1"/>
</dbReference>
<dbReference type="Gene3D" id="1.20.1250.20">
    <property type="entry name" value="MFS general substrate transporter like domains"/>
    <property type="match status" value="1"/>
</dbReference>
<name>A0ABW7YUX8_9ACTN</name>
<dbReference type="Proteomes" id="UP001612741">
    <property type="component" value="Unassembled WGS sequence"/>
</dbReference>
<dbReference type="InterPro" id="IPR036259">
    <property type="entry name" value="MFS_trans_sf"/>
</dbReference>
<dbReference type="Pfam" id="PF07690">
    <property type="entry name" value="MFS_1"/>
    <property type="match status" value="1"/>
</dbReference>
<feature type="transmembrane region" description="Helical" evidence="6">
    <location>
        <begin position="333"/>
        <end position="354"/>
    </location>
</feature>
<keyword evidence="2" id="KW-1003">Cell membrane</keyword>
<evidence type="ECO:0000256" key="1">
    <source>
        <dbReference type="ARBA" id="ARBA00004651"/>
    </source>
</evidence>
<evidence type="ECO:0000256" key="5">
    <source>
        <dbReference type="ARBA" id="ARBA00023136"/>
    </source>
</evidence>
<evidence type="ECO:0000256" key="4">
    <source>
        <dbReference type="ARBA" id="ARBA00022989"/>
    </source>
</evidence>
<keyword evidence="3 6" id="KW-0812">Transmembrane</keyword>
<feature type="transmembrane region" description="Helical" evidence="6">
    <location>
        <begin position="194"/>
        <end position="215"/>
    </location>
</feature>
<accession>A0ABW7YUX8</accession>
<feature type="transmembrane region" description="Helical" evidence="6">
    <location>
        <begin position="254"/>
        <end position="274"/>
    </location>
</feature>
<reference evidence="8 9" key="1">
    <citation type="submission" date="2024-10" db="EMBL/GenBank/DDBJ databases">
        <title>The Natural Products Discovery Center: Release of the First 8490 Sequenced Strains for Exploring Actinobacteria Biosynthetic Diversity.</title>
        <authorList>
            <person name="Kalkreuter E."/>
            <person name="Kautsar S.A."/>
            <person name="Yang D."/>
            <person name="Bader C.D."/>
            <person name="Teijaro C.N."/>
            <person name="Fluegel L."/>
            <person name="Davis C.M."/>
            <person name="Simpson J.R."/>
            <person name="Lauterbach L."/>
            <person name="Steele A.D."/>
            <person name="Gui C."/>
            <person name="Meng S."/>
            <person name="Li G."/>
            <person name="Viehrig K."/>
            <person name="Ye F."/>
            <person name="Su P."/>
            <person name="Kiefer A.F."/>
            <person name="Nichols A."/>
            <person name="Cepeda A.J."/>
            <person name="Yan W."/>
            <person name="Fan B."/>
            <person name="Jiang Y."/>
            <person name="Adhikari A."/>
            <person name="Zheng C.-J."/>
            <person name="Schuster L."/>
            <person name="Cowan T.M."/>
            <person name="Smanski M.J."/>
            <person name="Chevrette M.G."/>
            <person name="De Carvalho L.P.S."/>
            <person name="Shen B."/>
        </authorList>
    </citation>
    <scope>NUCLEOTIDE SEQUENCE [LARGE SCALE GENOMIC DNA]</scope>
    <source>
        <strain evidence="8 9">NPDC050545</strain>
    </source>
</reference>
<dbReference type="RefSeq" id="WP_397082336.1">
    <property type="nucleotide sequence ID" value="NZ_JBITGY010000004.1"/>
</dbReference>
<feature type="transmembrane region" description="Helical" evidence="6">
    <location>
        <begin position="306"/>
        <end position="327"/>
    </location>
</feature>
<dbReference type="InterPro" id="IPR050189">
    <property type="entry name" value="MFS_Efflux_Transporters"/>
</dbReference>
<feature type="transmembrane region" description="Helical" evidence="6">
    <location>
        <begin position="128"/>
        <end position="148"/>
    </location>
</feature>
<evidence type="ECO:0000259" key="7">
    <source>
        <dbReference type="PROSITE" id="PS50850"/>
    </source>
</evidence>
<feature type="transmembrane region" description="Helical" evidence="6">
    <location>
        <begin position="280"/>
        <end position="299"/>
    </location>
</feature>
<dbReference type="SUPFAM" id="SSF103473">
    <property type="entry name" value="MFS general substrate transporter"/>
    <property type="match status" value="1"/>
</dbReference>
<dbReference type="EMBL" id="JBITGY010000004">
    <property type="protein sequence ID" value="MFI6499109.1"/>
    <property type="molecule type" value="Genomic_DNA"/>
</dbReference>